<proteinExistence type="predicted"/>
<dbReference type="Gene3D" id="2.130.10.10">
    <property type="entry name" value="YVTN repeat-like/Quinoprotein amine dehydrogenase"/>
    <property type="match status" value="1"/>
</dbReference>
<sequence>MSLGKHHRLWVPFIFTVWSVVMIVSMFGNREAHAAGIAMSLPNSSFEEEGASIPNWNTHPTFGTSTATVSNVRAYTGSKSMKMVDASSSSSLARVSDKISISPTEQIAYTASAYAYIEQGSVEVYLVFYNGTTETRVPPASVTPTVDQWNKRTITAEAPAGATEVAVMIYSGLASITTAYIDDISIGKTVKNPGFETADLTGNWTVSGAASSTTAKNGGAYSLKLDDASSLAASYAESSNVPVTSNARVSAAAKVYIASGNTEVSMHLLFKNATGTVIKEVENTFSGTTLQWIPLTISATTPNVTGAKTVSVYFTTKTTAVTVAYVDDVTLDTPIEYNLGTQIVNNPLDGAVFGKDASSSYDLMYVGSSGYPSKFVVYDARTGELLDDHDLDQIEAVWGMTVASDQSVYLGTANKRALYRYVPGTVSVNGGVKTITGSSLQKTTLDAGLNVIWDVTAGSSGNVYGGTATDGKAFLYNPTSGATVLNGNQAIVSGLAHVRSIAYGSDTEVFMGMGPTSNATIIRFNPTTGTQSTISPSGYGSTYVLGLDYIPNGSDSKLFAKLSSEPLIVINPTTGGVDASLGNVDSIGVSSKHPTDDKVYYTKGTHLYVYDISAKTQTDLGDVGGKAAGYTFVTEAGNTYLYAALSSGKILKYKLGATPIIDTSISFTIPDSPTKIRSLVKGPGDRIYTSGYLRGGLSVYQPDTGKLTRNRGAGQAENMTTIGNNLYLGIYPGAWIKKYDTNSSWNDTTNPSLLFQDIAGSPNYQDRPFGMLADPASNRLYVGSVASSGKLSGSFTVYDLTTSTRVTTVPDIVDDQSIIALAYKNNKVYGGSSVYGGIGSTANPSVTEGKVFTWQTTSSNSLPVPQFVPVAGRKVISDLIVGPDGNIWGIAEGNSSTDPSRNLTADLFIFDPNNPDAAHTTIYANKFTSSGNVSWQGGKMVVGRDGNVYVTNGGKLYAVDASSTTKDAVMLVSTGVSLLTADANGDLYYVKYETNLYKYDK</sequence>
<protein>
    <recommendedName>
        <fullName evidence="4">CBM-cenC domain-containing protein</fullName>
    </recommendedName>
</protein>
<dbReference type="SUPFAM" id="SSF49785">
    <property type="entry name" value="Galactose-binding domain-like"/>
    <property type="match status" value="1"/>
</dbReference>
<dbReference type="SUPFAM" id="SSF101898">
    <property type="entry name" value="NHL repeat"/>
    <property type="match status" value="2"/>
</dbReference>
<dbReference type="Proteomes" id="UP000078454">
    <property type="component" value="Unassembled WGS sequence"/>
</dbReference>
<evidence type="ECO:0008006" key="4">
    <source>
        <dbReference type="Google" id="ProtNLM"/>
    </source>
</evidence>
<dbReference type="OrthoDB" id="843723at2"/>
<feature type="transmembrane region" description="Helical" evidence="1">
    <location>
        <begin position="9"/>
        <end position="28"/>
    </location>
</feature>
<comment type="caution">
    <text evidence="2">The sequence shown here is derived from an EMBL/GenBank/DDBJ whole genome shotgun (WGS) entry which is preliminary data.</text>
</comment>
<keyword evidence="1" id="KW-1133">Transmembrane helix</keyword>
<evidence type="ECO:0000256" key="1">
    <source>
        <dbReference type="SAM" id="Phobius"/>
    </source>
</evidence>
<organism evidence="2 3">
    <name type="scientific">Paenibacillus oryzisoli</name>
    <dbReference type="NCBI Taxonomy" id="1850517"/>
    <lineage>
        <taxon>Bacteria</taxon>
        <taxon>Bacillati</taxon>
        <taxon>Bacillota</taxon>
        <taxon>Bacilli</taxon>
        <taxon>Bacillales</taxon>
        <taxon>Paenibacillaceae</taxon>
        <taxon>Paenibacillus</taxon>
    </lineage>
</organism>
<dbReference type="Gene3D" id="2.60.120.260">
    <property type="entry name" value="Galactose-binding domain-like"/>
    <property type="match status" value="2"/>
</dbReference>
<reference evidence="2 3" key="1">
    <citation type="submission" date="2016-05" db="EMBL/GenBank/DDBJ databases">
        <title>Paenibacillus sp. 1ZS3-15 nov., isolated from the rhizosphere soil.</title>
        <authorList>
            <person name="Zhang X.X."/>
            <person name="Zhang J."/>
        </authorList>
    </citation>
    <scope>NUCLEOTIDE SEQUENCE [LARGE SCALE GENOMIC DNA]</scope>
    <source>
        <strain evidence="2 3">1ZS3-15</strain>
    </source>
</reference>
<dbReference type="STRING" id="1850517.A8708_32875"/>
<keyword evidence="1" id="KW-0472">Membrane</keyword>
<accession>A0A198A3Q4</accession>
<keyword evidence="1" id="KW-0812">Transmembrane</keyword>
<dbReference type="RefSeq" id="WP_068667853.1">
    <property type="nucleotide sequence ID" value="NZ_LYPB01000080.1"/>
</dbReference>
<evidence type="ECO:0000313" key="2">
    <source>
        <dbReference type="EMBL" id="OAS15785.1"/>
    </source>
</evidence>
<dbReference type="InterPro" id="IPR015943">
    <property type="entry name" value="WD40/YVTN_repeat-like_dom_sf"/>
</dbReference>
<dbReference type="InterPro" id="IPR008979">
    <property type="entry name" value="Galactose-bd-like_sf"/>
</dbReference>
<dbReference type="SUPFAM" id="SSF75011">
    <property type="entry name" value="3-carboxy-cis,cis-mucoante lactonizing enzyme"/>
    <property type="match status" value="1"/>
</dbReference>
<keyword evidence="3" id="KW-1185">Reference proteome</keyword>
<dbReference type="AlphaFoldDB" id="A0A198A3Q4"/>
<evidence type="ECO:0000313" key="3">
    <source>
        <dbReference type="Proteomes" id="UP000078454"/>
    </source>
</evidence>
<dbReference type="EMBL" id="LYPB01000080">
    <property type="protein sequence ID" value="OAS15785.1"/>
    <property type="molecule type" value="Genomic_DNA"/>
</dbReference>
<gene>
    <name evidence="2" type="ORF">A8708_32875</name>
</gene>
<name>A0A198A3Q4_9BACL</name>